<dbReference type="EMBL" id="FMAF01000005">
    <property type="protein sequence ID" value="SCB27083.1"/>
    <property type="molecule type" value="Genomic_DNA"/>
</dbReference>
<gene>
    <name evidence="1" type="ORF">GA0061101_105270</name>
</gene>
<evidence type="ECO:0000313" key="1">
    <source>
        <dbReference type="EMBL" id="SCB27083.1"/>
    </source>
</evidence>
<protein>
    <submittedName>
        <fullName evidence="1">Uncharacterized protein</fullName>
    </submittedName>
</protein>
<sequence>MLVFIIAGAIIGSFVVEYLVHLFADNYAIEWDSASESAKGISSAQEIAIAMRRTHRESERQMNKAFKVASGTHC</sequence>
<organism evidence="1 2">
    <name type="scientific">Rhizobium lusitanum</name>
    <dbReference type="NCBI Taxonomy" id="293958"/>
    <lineage>
        <taxon>Bacteria</taxon>
        <taxon>Pseudomonadati</taxon>
        <taxon>Pseudomonadota</taxon>
        <taxon>Alphaproteobacteria</taxon>
        <taxon>Hyphomicrobiales</taxon>
        <taxon>Rhizobiaceae</taxon>
        <taxon>Rhizobium/Agrobacterium group</taxon>
        <taxon>Rhizobium</taxon>
    </lineage>
</organism>
<name>A0A1C3VH24_9HYPH</name>
<reference evidence="1 2" key="1">
    <citation type="submission" date="2016-08" db="EMBL/GenBank/DDBJ databases">
        <authorList>
            <person name="Seilhamer J.J."/>
        </authorList>
    </citation>
    <scope>NUCLEOTIDE SEQUENCE [LARGE SCALE GENOMIC DNA]</scope>
    <source>
        <strain evidence="1 2">P1-7</strain>
    </source>
</reference>
<dbReference type="Proteomes" id="UP000199205">
    <property type="component" value="Unassembled WGS sequence"/>
</dbReference>
<dbReference type="AlphaFoldDB" id="A0A1C3VH24"/>
<dbReference type="OrthoDB" id="8304829at2"/>
<accession>A0A1C3VH24</accession>
<proteinExistence type="predicted"/>
<evidence type="ECO:0000313" key="2">
    <source>
        <dbReference type="Proteomes" id="UP000199205"/>
    </source>
</evidence>
<dbReference type="RefSeq" id="WP_047561764.1">
    <property type="nucleotide sequence ID" value="NZ_FMAF01000005.1"/>
</dbReference>